<comment type="caution">
    <text evidence="3">The sequence shown here is derived from an EMBL/GenBank/DDBJ whole genome shotgun (WGS) entry which is preliminary data.</text>
</comment>
<dbReference type="RefSeq" id="WP_032523836.1">
    <property type="nucleotide sequence ID" value="NZ_CP138934.1"/>
</dbReference>
<keyword evidence="1 3" id="KW-0560">Oxidoreductase</keyword>
<dbReference type="EC" id="1.4.3.19" evidence="3"/>
<dbReference type="Proteomes" id="UP000030598">
    <property type="component" value="Unassembled WGS sequence"/>
</dbReference>
<organism evidence="3 4">
    <name type="scientific">Prochlorococcus marinus str. GP2</name>
    <dbReference type="NCBI Taxonomy" id="59925"/>
    <lineage>
        <taxon>Bacteria</taxon>
        <taxon>Bacillati</taxon>
        <taxon>Cyanobacteriota</taxon>
        <taxon>Cyanophyceae</taxon>
        <taxon>Synechococcales</taxon>
        <taxon>Prochlorococcaceae</taxon>
        <taxon>Prochlorococcus</taxon>
    </lineage>
</organism>
<dbReference type="SUPFAM" id="SSF51971">
    <property type="entry name" value="Nucleotide-binding domain"/>
    <property type="match status" value="1"/>
</dbReference>
<dbReference type="STRING" id="59925.EU91_0210"/>
<dbReference type="SUPFAM" id="SSF54373">
    <property type="entry name" value="FAD-linked reductases, C-terminal domain"/>
    <property type="match status" value="1"/>
</dbReference>
<dbReference type="AlphaFoldDB" id="A0A0A1ZJ58"/>
<dbReference type="Pfam" id="PF01266">
    <property type="entry name" value="DAO"/>
    <property type="match status" value="1"/>
</dbReference>
<sequence>MAQETKNSILIIGGGLLGLSIAYEFSRNNYKVLVLSKNRNESAGFVAAGMLASHAEGLEDELLKFGQESQNLIPKWIKSIEQDSNIKCGLKKCGIVVPFKNKKDLEEFPTYEYGKYLNHKDLQTEIKGMNSIWKYGLLFEQDGQIDNRRRLMRALERACSLHEVEFHEGSEVKDLTFEKNKITGATVLCATGEIKKINCEKAIICSGAWSKKIFNKIPVFPVKGQMLSIQGPTNFLKRVIFGPKTYLVPRDDGLIIVGATVEKDSKFNQGNTPNGIKQLQEGIRSLLPEAINWPQMEHWWGFRPCTPDLKPIIGKSKIENLFIATGHYRNGVLFSAITSDLLLKIVQNKNLKEIEKSFLEKFSLDRFAI</sequence>
<protein>
    <submittedName>
        <fullName evidence="3">Glycine oxidase ThiO</fullName>
        <ecNumber evidence="3">1.4.3.19</ecNumber>
    </submittedName>
</protein>
<dbReference type="InterPro" id="IPR006076">
    <property type="entry name" value="FAD-dep_OxRdtase"/>
</dbReference>
<proteinExistence type="predicted"/>
<evidence type="ECO:0000313" key="3">
    <source>
        <dbReference type="EMBL" id="KGF88279.1"/>
    </source>
</evidence>
<dbReference type="GO" id="GO:0005737">
    <property type="term" value="C:cytoplasm"/>
    <property type="evidence" value="ECO:0007669"/>
    <property type="project" value="TreeGrafter"/>
</dbReference>
<dbReference type="Gene3D" id="3.30.9.10">
    <property type="entry name" value="D-Amino Acid Oxidase, subunit A, domain 2"/>
    <property type="match status" value="1"/>
</dbReference>
<name>A0A0A1ZJ58_PROMR</name>
<dbReference type="InterPro" id="IPR036188">
    <property type="entry name" value="FAD/NAD-bd_sf"/>
</dbReference>
<accession>A0A0A1ZJ58</accession>
<evidence type="ECO:0000256" key="1">
    <source>
        <dbReference type="ARBA" id="ARBA00023002"/>
    </source>
</evidence>
<reference evidence="4" key="1">
    <citation type="journal article" date="2014" name="Sci. Data">
        <title>Genomes of diverse isolates of the marine cyanobacterium Prochlorococcus.</title>
        <authorList>
            <person name="Biller S."/>
            <person name="Berube P."/>
            <person name="Thompson J."/>
            <person name="Kelly L."/>
            <person name="Roggensack S."/>
            <person name="Awad L."/>
            <person name="Roache-Johnson K."/>
            <person name="Ding H."/>
            <person name="Giovannoni S.J."/>
            <person name="Moore L.R."/>
            <person name="Chisholm S.W."/>
        </authorList>
    </citation>
    <scope>NUCLEOTIDE SEQUENCE [LARGE SCALE GENOMIC DNA]</scope>
    <source>
        <strain evidence="4">GP2</strain>
    </source>
</reference>
<dbReference type="EMBL" id="JNAH01000003">
    <property type="protein sequence ID" value="KGF88279.1"/>
    <property type="molecule type" value="Genomic_DNA"/>
</dbReference>
<dbReference type="GO" id="GO:0043799">
    <property type="term" value="F:glycine oxidase activity"/>
    <property type="evidence" value="ECO:0007669"/>
    <property type="project" value="UniProtKB-EC"/>
</dbReference>
<dbReference type="PANTHER" id="PTHR13847">
    <property type="entry name" value="SARCOSINE DEHYDROGENASE-RELATED"/>
    <property type="match status" value="1"/>
</dbReference>
<dbReference type="OrthoDB" id="9794226at2"/>
<evidence type="ECO:0000259" key="2">
    <source>
        <dbReference type="Pfam" id="PF01266"/>
    </source>
</evidence>
<feature type="domain" description="FAD dependent oxidoreductase" evidence="2">
    <location>
        <begin position="9"/>
        <end position="342"/>
    </location>
</feature>
<gene>
    <name evidence="3" type="ORF">EU91_0210</name>
</gene>
<evidence type="ECO:0000313" key="4">
    <source>
        <dbReference type="Proteomes" id="UP000030598"/>
    </source>
</evidence>
<dbReference type="eggNOG" id="COG0665">
    <property type="taxonomic scope" value="Bacteria"/>
</dbReference>
<dbReference type="Gene3D" id="3.50.50.60">
    <property type="entry name" value="FAD/NAD(P)-binding domain"/>
    <property type="match status" value="1"/>
</dbReference>
<dbReference type="PANTHER" id="PTHR13847:SF289">
    <property type="entry name" value="GLYCINE OXIDASE"/>
    <property type="match status" value="1"/>
</dbReference>